<feature type="chain" id="PRO_5045416917" description="Lipoprotein" evidence="1">
    <location>
        <begin position="23"/>
        <end position="128"/>
    </location>
</feature>
<dbReference type="Proteomes" id="UP001595844">
    <property type="component" value="Unassembled WGS sequence"/>
</dbReference>
<dbReference type="RefSeq" id="WP_378557202.1">
    <property type="nucleotide sequence ID" value="NZ_JBHSDL010000006.1"/>
</dbReference>
<protein>
    <recommendedName>
        <fullName evidence="4">Lipoprotein</fullName>
    </recommendedName>
</protein>
<organism evidence="2 3">
    <name type="scientific">Nocardia halotolerans</name>
    <dbReference type="NCBI Taxonomy" id="1755878"/>
    <lineage>
        <taxon>Bacteria</taxon>
        <taxon>Bacillati</taxon>
        <taxon>Actinomycetota</taxon>
        <taxon>Actinomycetes</taxon>
        <taxon>Mycobacteriales</taxon>
        <taxon>Nocardiaceae</taxon>
        <taxon>Nocardia</taxon>
    </lineage>
</organism>
<name>A0ABV8VE37_9NOCA</name>
<keyword evidence="1" id="KW-0732">Signal</keyword>
<accession>A0ABV8VE37</accession>
<reference evidence="3" key="1">
    <citation type="journal article" date="2019" name="Int. J. Syst. Evol. Microbiol.">
        <title>The Global Catalogue of Microorganisms (GCM) 10K type strain sequencing project: providing services to taxonomists for standard genome sequencing and annotation.</title>
        <authorList>
            <consortium name="The Broad Institute Genomics Platform"/>
            <consortium name="The Broad Institute Genome Sequencing Center for Infectious Disease"/>
            <person name="Wu L."/>
            <person name="Ma J."/>
        </authorList>
    </citation>
    <scope>NUCLEOTIDE SEQUENCE [LARGE SCALE GENOMIC DNA]</scope>
    <source>
        <strain evidence="3">IBRC-M 10490</strain>
    </source>
</reference>
<gene>
    <name evidence="2" type="ORF">ACFO5K_06405</name>
</gene>
<dbReference type="PROSITE" id="PS51257">
    <property type="entry name" value="PROKAR_LIPOPROTEIN"/>
    <property type="match status" value="1"/>
</dbReference>
<keyword evidence="3" id="KW-1185">Reference proteome</keyword>
<dbReference type="EMBL" id="JBHSDL010000006">
    <property type="protein sequence ID" value="MFC4373729.1"/>
    <property type="molecule type" value="Genomic_DNA"/>
</dbReference>
<evidence type="ECO:0000256" key="1">
    <source>
        <dbReference type="SAM" id="SignalP"/>
    </source>
</evidence>
<evidence type="ECO:0000313" key="2">
    <source>
        <dbReference type="EMBL" id="MFC4373729.1"/>
    </source>
</evidence>
<proteinExistence type="predicted"/>
<sequence length="128" mass="13564">MRSTRRRQAAVLLLVPAVLALAGCGNSGYETEDPPATVTTVSQPTVRELCGMLDSQKGTWRALGPEVANVAFLGAVRLWTVRDTAANAAIAHDSRIVDTVTGRSCPEVRSDTLAVLDVVDLETALIGF</sequence>
<feature type="signal peptide" evidence="1">
    <location>
        <begin position="1"/>
        <end position="22"/>
    </location>
</feature>
<evidence type="ECO:0000313" key="3">
    <source>
        <dbReference type="Proteomes" id="UP001595844"/>
    </source>
</evidence>
<evidence type="ECO:0008006" key="4">
    <source>
        <dbReference type="Google" id="ProtNLM"/>
    </source>
</evidence>
<comment type="caution">
    <text evidence="2">The sequence shown here is derived from an EMBL/GenBank/DDBJ whole genome shotgun (WGS) entry which is preliminary data.</text>
</comment>